<dbReference type="SUPFAM" id="SSF53335">
    <property type="entry name" value="S-adenosyl-L-methionine-dependent methyltransferases"/>
    <property type="match status" value="1"/>
</dbReference>
<dbReference type="InterPro" id="IPR006342">
    <property type="entry name" value="FkbM_mtfrase"/>
</dbReference>
<evidence type="ECO:0000313" key="1">
    <source>
        <dbReference type="EMBL" id="GGC73916.1"/>
    </source>
</evidence>
<reference evidence="1" key="2">
    <citation type="submission" date="2020-09" db="EMBL/GenBank/DDBJ databases">
        <authorList>
            <person name="Sun Q."/>
            <person name="Zhou Y."/>
        </authorList>
    </citation>
    <scope>NUCLEOTIDE SEQUENCE</scope>
    <source>
        <strain evidence="1">CGMCC 1.12919</strain>
    </source>
</reference>
<keyword evidence="2" id="KW-1185">Reference proteome</keyword>
<dbReference type="EMBL" id="BMGG01000006">
    <property type="protein sequence ID" value="GGC73916.1"/>
    <property type="molecule type" value="Genomic_DNA"/>
</dbReference>
<accession>A0A916UI56</accession>
<dbReference type="InterPro" id="IPR052514">
    <property type="entry name" value="SAM-dependent_MTase"/>
</dbReference>
<comment type="caution">
    <text evidence="1">The sequence shown here is derived from an EMBL/GenBank/DDBJ whole genome shotgun (WGS) entry which is preliminary data.</text>
</comment>
<organism evidence="1 2">
    <name type="scientific">Chelatococcus reniformis</name>
    <dbReference type="NCBI Taxonomy" id="1494448"/>
    <lineage>
        <taxon>Bacteria</taxon>
        <taxon>Pseudomonadati</taxon>
        <taxon>Pseudomonadota</taxon>
        <taxon>Alphaproteobacteria</taxon>
        <taxon>Hyphomicrobiales</taxon>
        <taxon>Chelatococcaceae</taxon>
        <taxon>Chelatococcus</taxon>
    </lineage>
</organism>
<protein>
    <submittedName>
        <fullName evidence="1">Nucleotide-binding protein</fullName>
    </submittedName>
</protein>
<dbReference type="InterPro" id="IPR029063">
    <property type="entry name" value="SAM-dependent_MTases_sf"/>
</dbReference>
<dbReference type="Proteomes" id="UP000637002">
    <property type="component" value="Unassembled WGS sequence"/>
</dbReference>
<gene>
    <name evidence="1" type="ORF">GCM10010994_35340</name>
</gene>
<dbReference type="AlphaFoldDB" id="A0A916UI56"/>
<dbReference type="PANTHER" id="PTHR34203">
    <property type="entry name" value="METHYLTRANSFERASE, FKBM FAMILY PROTEIN"/>
    <property type="match status" value="1"/>
</dbReference>
<dbReference type="Gene3D" id="3.40.50.150">
    <property type="entry name" value="Vaccinia Virus protein VP39"/>
    <property type="match status" value="1"/>
</dbReference>
<name>A0A916UI56_9HYPH</name>
<evidence type="ECO:0000313" key="2">
    <source>
        <dbReference type="Proteomes" id="UP000637002"/>
    </source>
</evidence>
<proteinExistence type="predicted"/>
<dbReference type="NCBIfam" id="TIGR01444">
    <property type="entry name" value="fkbM_fam"/>
    <property type="match status" value="1"/>
</dbReference>
<sequence>MPHDKVKPGRTLRLAGHAIVVDDDQPTFWDKVEQGRWEPGTIAVLADSVGPHTTFLDLGAWVGPTTLIAAAAGARCIAVEADPSALAQLRRNLAANAALPGRVTVVDRAVSAAPGLVRLGARRKPGDSMSSVLLTGSATTWDSEAITPADLAVLVGSAPDLFIKIDIEGGEFGLAPALAPLLAGPRVSVLLSLHPSILRDGVGADAALGQVTRALAPFTGWGARPVGTEVGEPQTPRPQAILDGRQSDEWLLTKVS</sequence>
<dbReference type="PANTHER" id="PTHR34203:SF15">
    <property type="entry name" value="SLL1173 PROTEIN"/>
    <property type="match status" value="1"/>
</dbReference>
<reference evidence="1" key="1">
    <citation type="journal article" date="2014" name="Int. J. Syst. Evol. Microbiol.">
        <title>Complete genome sequence of Corynebacterium casei LMG S-19264T (=DSM 44701T), isolated from a smear-ripened cheese.</title>
        <authorList>
            <consortium name="US DOE Joint Genome Institute (JGI-PGF)"/>
            <person name="Walter F."/>
            <person name="Albersmeier A."/>
            <person name="Kalinowski J."/>
            <person name="Ruckert C."/>
        </authorList>
    </citation>
    <scope>NUCLEOTIDE SEQUENCE</scope>
    <source>
        <strain evidence="1">CGMCC 1.12919</strain>
    </source>
</reference>